<dbReference type="Pfam" id="PF16025">
    <property type="entry name" value="CaM_bind"/>
    <property type="match status" value="1"/>
</dbReference>
<dbReference type="PANTHER" id="PTHR13594:SF1">
    <property type="entry name" value="CENTRIOLAR COILED-COIL PROTEIN OF 110 KDA"/>
    <property type="match status" value="1"/>
</dbReference>
<dbReference type="PROSITE" id="PS50096">
    <property type="entry name" value="IQ"/>
    <property type="match status" value="1"/>
</dbReference>
<organism evidence="2 3">
    <name type="scientific">Molorchus minor</name>
    <dbReference type="NCBI Taxonomy" id="1323400"/>
    <lineage>
        <taxon>Eukaryota</taxon>
        <taxon>Metazoa</taxon>
        <taxon>Ecdysozoa</taxon>
        <taxon>Arthropoda</taxon>
        <taxon>Hexapoda</taxon>
        <taxon>Insecta</taxon>
        <taxon>Pterygota</taxon>
        <taxon>Neoptera</taxon>
        <taxon>Endopterygota</taxon>
        <taxon>Coleoptera</taxon>
        <taxon>Polyphaga</taxon>
        <taxon>Cucujiformia</taxon>
        <taxon>Chrysomeloidea</taxon>
        <taxon>Cerambycidae</taxon>
        <taxon>Lamiinae</taxon>
        <taxon>Monochamini</taxon>
        <taxon>Molorchus</taxon>
    </lineage>
</organism>
<reference evidence="2" key="1">
    <citation type="journal article" date="2023" name="Insect Mol. Biol.">
        <title>Genome sequencing provides insights into the evolution of gene families encoding plant cell wall-degrading enzymes in longhorned beetles.</title>
        <authorList>
            <person name="Shin N.R."/>
            <person name="Okamura Y."/>
            <person name="Kirsch R."/>
            <person name="Pauchet Y."/>
        </authorList>
    </citation>
    <scope>NUCLEOTIDE SEQUENCE</scope>
    <source>
        <strain evidence="2">MMC_N1</strain>
    </source>
</reference>
<protein>
    <submittedName>
        <fullName evidence="2">Uncharacterized protein</fullName>
    </submittedName>
</protein>
<evidence type="ECO:0000313" key="2">
    <source>
        <dbReference type="EMBL" id="KAJ8966782.1"/>
    </source>
</evidence>
<dbReference type="EMBL" id="JAPWTJ010002294">
    <property type="protein sequence ID" value="KAJ8966782.1"/>
    <property type="molecule type" value="Genomic_DNA"/>
</dbReference>
<dbReference type="InterPro" id="IPR033207">
    <property type="entry name" value="CCP110"/>
</dbReference>
<name>A0ABQ9IVM2_9CUCU</name>
<feature type="coiled-coil region" evidence="1">
    <location>
        <begin position="27"/>
        <end position="61"/>
    </location>
</feature>
<keyword evidence="3" id="KW-1185">Reference proteome</keyword>
<evidence type="ECO:0000256" key="1">
    <source>
        <dbReference type="SAM" id="Coils"/>
    </source>
</evidence>
<dbReference type="Proteomes" id="UP001162164">
    <property type="component" value="Unassembled WGS sequence"/>
</dbReference>
<accession>A0ABQ9IVM2</accession>
<comment type="caution">
    <text evidence="2">The sequence shown here is derived from an EMBL/GenBank/DDBJ whole genome shotgun (WGS) entry which is preliminary data.</text>
</comment>
<evidence type="ECO:0000313" key="3">
    <source>
        <dbReference type="Proteomes" id="UP001162164"/>
    </source>
</evidence>
<keyword evidence="1" id="KW-0175">Coiled coil</keyword>
<dbReference type="PANTHER" id="PTHR13594">
    <property type="entry name" value="CENTRIOLAR COILED-COIL PROTEIN OF 110 KDA"/>
    <property type="match status" value="1"/>
</dbReference>
<gene>
    <name evidence="2" type="ORF">NQ317_006427</name>
</gene>
<feature type="non-terminal residue" evidence="2">
    <location>
        <position position="637"/>
    </location>
</feature>
<proteinExistence type="predicted"/>
<sequence length="637" mass="72834">MAQGKTKKPFVSCIKVKGIDLLPPVITEKRRSELQQYKQQAIKLEKRLNSCRELKRNLEELLNFQPLADQSLPETSCSDDRQVEVLKLTQNDITCTSRANALRRGLKINLTKDIIDVTEYSNNGIKMIQTDSEECIEANTQNTWNHSVSVEPNNEPVEQVLNKKDLQFTILGDNKNISQTIVKDTLQNISPEKSRPRLIRSNSYILDSPSPILLAHLEKTNKNNSQANNEFPQLLQSRNWSSLENNYVPFENSEFSSINTVYNNDKINNKNDVTCNTPNPPDQINHGKDTPVIEVIQTDISVQQITVNANDVDKSHLAEEIQSNTSDLTDSNTQLLRILKTIPEAYSKQIIEVIQNQRHRPCQDKGLNSPTIESTTYTTNQYPIQVNSIKNIPVTQLFTNGNERLKSVNNLSPNENIFHVFSNTKENYPSESEHGIHQSTSHSESLISMSPSQSIHYSISSDTLQTPSSHSDKLLDSEEFDYSKTLNKINESEKSNNFMELYIQDEVRSNINVSRELFPYMDASTMQTIKQEWAASIIGAHVKGYLTRRLLRTERVQTLIETIKDALVCALQIHNVENIDEADVELHRRLINQIRQRKSEKQNDHLQHLESKDQNLYLSSTFLQKQRLQPLSQSLTK</sequence>